<keyword evidence="2" id="KW-0238">DNA-binding</keyword>
<dbReference type="EMBL" id="LCMA01000027">
    <property type="protein sequence ID" value="KKU25498.1"/>
    <property type="molecule type" value="Genomic_DNA"/>
</dbReference>
<proteinExistence type="predicted"/>
<dbReference type="Gene3D" id="3.90.220.20">
    <property type="entry name" value="DNA methylase specificity domains"/>
    <property type="match status" value="1"/>
</dbReference>
<feature type="domain" description="Type I restriction enzyme R protein N-terminal" evidence="5">
    <location>
        <begin position="21"/>
        <end position="101"/>
    </location>
</feature>
<evidence type="ECO:0000256" key="3">
    <source>
        <dbReference type="SAM" id="Coils"/>
    </source>
</evidence>
<organism evidence="6 7">
    <name type="scientific">Candidatus Magasanikbacteria bacterium GW2011_GWA2_46_17</name>
    <dbReference type="NCBI Taxonomy" id="1619042"/>
    <lineage>
        <taxon>Bacteria</taxon>
        <taxon>Candidatus Magasanikiibacteriota</taxon>
    </lineage>
</organism>
<dbReference type="GO" id="GO:0003677">
    <property type="term" value="F:DNA binding"/>
    <property type="evidence" value="ECO:0007669"/>
    <property type="project" value="UniProtKB-KW"/>
</dbReference>
<dbReference type="GO" id="GO:0032259">
    <property type="term" value="P:methylation"/>
    <property type="evidence" value="ECO:0007669"/>
    <property type="project" value="UniProtKB-KW"/>
</dbReference>
<keyword evidence="6" id="KW-0489">Methyltransferase</keyword>
<dbReference type="Gene3D" id="3.90.1570.30">
    <property type="match status" value="1"/>
</dbReference>
<feature type="domain" description="DNA methylase adenine-specific" evidence="4">
    <location>
        <begin position="276"/>
        <end position="559"/>
    </location>
</feature>
<dbReference type="InterPro" id="IPR044946">
    <property type="entry name" value="Restrct_endonuc_typeI_TRD_sf"/>
</dbReference>
<keyword evidence="1" id="KW-0680">Restriction system</keyword>
<evidence type="ECO:0000313" key="7">
    <source>
        <dbReference type="Proteomes" id="UP000034175"/>
    </source>
</evidence>
<keyword evidence="3" id="KW-0175">Coiled coil</keyword>
<dbReference type="PANTHER" id="PTHR42998:SF1">
    <property type="entry name" value="TYPE I RESTRICTION ENZYME HINDI METHYLASE SUBUNIT"/>
    <property type="match status" value="1"/>
</dbReference>
<dbReference type="GO" id="GO:0009307">
    <property type="term" value="P:DNA restriction-modification system"/>
    <property type="evidence" value="ECO:0007669"/>
    <property type="project" value="UniProtKB-KW"/>
</dbReference>
<dbReference type="SUPFAM" id="SSF116734">
    <property type="entry name" value="DNA methylase specificity domain"/>
    <property type="match status" value="1"/>
</dbReference>
<evidence type="ECO:0000259" key="5">
    <source>
        <dbReference type="Pfam" id="PF13588"/>
    </source>
</evidence>
<reference evidence="6 7" key="1">
    <citation type="journal article" date="2015" name="Nature">
        <title>rRNA introns, odd ribosomes, and small enigmatic genomes across a large radiation of phyla.</title>
        <authorList>
            <person name="Brown C.T."/>
            <person name="Hug L.A."/>
            <person name="Thomas B.C."/>
            <person name="Sharon I."/>
            <person name="Castelle C.J."/>
            <person name="Singh A."/>
            <person name="Wilkins M.J."/>
            <person name="Williams K.H."/>
            <person name="Banfield J.F."/>
        </authorList>
    </citation>
    <scope>NUCLEOTIDE SEQUENCE [LARGE SCALE GENOMIC DNA]</scope>
</reference>
<dbReference type="PANTHER" id="PTHR42998">
    <property type="entry name" value="TYPE I RESTRICTION ENZYME HINDVIIP M PROTEIN-RELATED"/>
    <property type="match status" value="1"/>
</dbReference>
<sequence length="886" mass="100849">MYTPIVESERDIETKLLQPLFHNTLGYPQESLRSDVAVNLTFGREKKTGKADLVAYHKGKPVVVVEAKRPTETLQSGIDQVDSYAFALQTPYSVITNGRGFVLRGYYSFNSRINILEDSVDDLKKDNWKKLKDLISFANILASISDEENKPAEVSEEKIRDYRRFFRNIHNIIRDGDKLDPSASFDEMSKILFIKAAEDEWMKRKGGQQMLTVEAIEERKGMGKGIEFVNDWFSNAASTLFPDVFETNTKINLSLETLKEVLRATKGFHVRNGDVDVKGRAFEEFLPTQLRGKGLGQFFTPRPVVNFMVDLAEISIHDVVVDFACGSGGFLIKAFERMQKLVDQLPDGTWKKLGVEKDDFMDDVKEKQLHGIDAEPRAARTAKMNMLMWGDGRRVVRGNSLDEVDFNGKPYEPTEYDPAKKDSGCTVILANPPFGGSEKKSEVLRRYDLGSRQAERTSQKTEILFLEKGVKLLRPQGKMLIVIPQGILSNESYSYVRDYLHSEVEIRAIISLPTHTFVQSGVQTVKTCVLYVQKFTEEKKWLYNEKTKDKSAEEIRAILRADPDFDYPIFMGAAEFIGYEPSGRPIVAKGEKTDLDFLLGDYINQQILSKPNIDLIAFAKANYDEKPLRRADQVVRGTQRGLKTSFVVRLSKTPDRLDPPFYLLQYQAGSMLASFNPLSTMIEKAGIRFRPETDDEKDKEYAILSVTNDGKVSLNEYTKGEDFTQPYKRVKVGDIVYNPYRVNIGSIGVVPKEWDGGYASPAYVVFRPKKYNPQFLVNLMRSPFYKLYIDVVSTGSIRDSLSFDLLETIRIPKVGESEQKQINKDLNMAEKKIKKLLSEMDSSKEKVIEKMHRLILSKKDRNPKHKEDFDNLLTKVAQGYGADDQT</sequence>
<dbReference type="Proteomes" id="UP000034175">
    <property type="component" value="Unassembled WGS sequence"/>
</dbReference>
<dbReference type="InterPro" id="IPR003356">
    <property type="entry name" value="DNA_methylase_A-5"/>
</dbReference>
<evidence type="ECO:0000256" key="2">
    <source>
        <dbReference type="ARBA" id="ARBA00023125"/>
    </source>
</evidence>
<evidence type="ECO:0000313" key="6">
    <source>
        <dbReference type="EMBL" id="KKU25498.1"/>
    </source>
</evidence>
<accession>A0A0G1R5Y5</accession>
<name>A0A0G1R5Y5_9BACT</name>
<gene>
    <name evidence="6" type="ORF">UX39_C0027G0003</name>
</gene>
<dbReference type="InterPro" id="IPR052916">
    <property type="entry name" value="Type-I_RE_MTase_Subunit"/>
</dbReference>
<keyword evidence="6" id="KW-0808">Transferase</keyword>
<comment type="caution">
    <text evidence="6">The sequence shown here is derived from an EMBL/GenBank/DDBJ whole genome shotgun (WGS) entry which is preliminary data.</text>
</comment>
<evidence type="ECO:0000259" key="4">
    <source>
        <dbReference type="Pfam" id="PF02384"/>
    </source>
</evidence>
<dbReference type="InterPro" id="IPR029464">
    <property type="entry name" value="HSDR_N"/>
</dbReference>
<dbReference type="InterPro" id="IPR029063">
    <property type="entry name" value="SAM-dependent_MTases_sf"/>
</dbReference>
<dbReference type="Pfam" id="PF13588">
    <property type="entry name" value="HSDR_N_2"/>
    <property type="match status" value="1"/>
</dbReference>
<dbReference type="PRINTS" id="PR00507">
    <property type="entry name" value="N12N6MTFRASE"/>
</dbReference>
<dbReference type="SUPFAM" id="SSF53335">
    <property type="entry name" value="S-adenosyl-L-methionine-dependent methyltransferases"/>
    <property type="match status" value="1"/>
</dbReference>
<evidence type="ECO:0000256" key="1">
    <source>
        <dbReference type="ARBA" id="ARBA00022747"/>
    </source>
</evidence>
<dbReference type="Pfam" id="PF02384">
    <property type="entry name" value="N6_Mtase"/>
    <property type="match status" value="1"/>
</dbReference>
<protein>
    <submittedName>
        <fullName evidence="6">N-6 DNA methylase</fullName>
    </submittedName>
</protein>
<dbReference type="GO" id="GO:0008170">
    <property type="term" value="F:N-methyltransferase activity"/>
    <property type="evidence" value="ECO:0007669"/>
    <property type="project" value="InterPro"/>
</dbReference>
<feature type="coiled-coil region" evidence="3">
    <location>
        <begin position="819"/>
        <end position="846"/>
    </location>
</feature>
<dbReference type="AlphaFoldDB" id="A0A0G1R5Y5"/>
<dbReference type="PATRIC" id="fig|1619042.3.peg.618"/>
<dbReference type="Gene3D" id="3.40.50.150">
    <property type="entry name" value="Vaccinia Virus protein VP39"/>
    <property type="match status" value="1"/>
</dbReference>